<comment type="similarity">
    <text evidence="4">Belongs to the SDHAF2 family.</text>
</comment>
<reference evidence="5 6" key="1">
    <citation type="journal article" date="2018" name="Gigascience">
        <title>Genomes of trombidid mites reveal novel predicted allergens and laterally-transferred genes associated with secondary metabolism.</title>
        <authorList>
            <person name="Dong X."/>
            <person name="Chaisiri K."/>
            <person name="Xia D."/>
            <person name="Armstrong S.D."/>
            <person name="Fang Y."/>
            <person name="Donnelly M.J."/>
            <person name="Kadowaki T."/>
            <person name="McGarry J.W."/>
            <person name="Darby A.C."/>
            <person name="Makepeace B.L."/>
        </authorList>
    </citation>
    <scope>NUCLEOTIDE SEQUENCE [LARGE SCALE GENOMIC DNA]</scope>
    <source>
        <strain evidence="5">UoL-WK</strain>
    </source>
</reference>
<protein>
    <recommendedName>
        <fullName evidence="4">Succinate dehydrogenase assembly factor 2, mitochondrial</fullName>
        <shortName evidence="4">SDH assembly factor 2</shortName>
        <shortName evidence="4">SDHAF2</shortName>
    </recommendedName>
</protein>
<comment type="function">
    <text evidence="4">Plays an essential role in the assembly of succinate dehydrogenase (SDH), an enzyme complex (also referred to as respiratory complex II) that is a component of both the tricarboxylic acid (TCA) cycle and the mitochondrial electron transport chain, and which couples the oxidation of succinate to fumarate with the reduction of ubiquinone (coenzyme Q) to ubiquinol. Required for flavinylation (covalent attachment of FAD) of the flavoprotein subunit of the SDH catalytic dimer.</text>
</comment>
<dbReference type="InterPro" id="IPR036714">
    <property type="entry name" value="SDH_sf"/>
</dbReference>
<sequence>MASRKVTHLTKAVIGNRFVSTIRSNETLETRKARLLYQSRKRGILENDLLLSTFAHKYLNTFDERKTQLYDCLINNGHNEWDIYYWAVNAKPTPKEFDNEVMDLLKMHAKNTEKENRCQQPNLY</sequence>
<keyword evidence="2 4" id="KW-0496">Mitochondrion</keyword>
<evidence type="ECO:0000256" key="3">
    <source>
        <dbReference type="ARBA" id="ARBA00023186"/>
    </source>
</evidence>
<accession>A0A3S3P7A0</accession>
<dbReference type="InterPro" id="IPR005631">
    <property type="entry name" value="SDH"/>
</dbReference>
<gene>
    <name evidence="5" type="ORF">B4U79_07188</name>
</gene>
<dbReference type="STRING" id="1965070.A0A3S3P7A0"/>
<evidence type="ECO:0000313" key="5">
    <source>
        <dbReference type="EMBL" id="RWS16423.1"/>
    </source>
</evidence>
<evidence type="ECO:0000256" key="2">
    <source>
        <dbReference type="ARBA" id="ARBA00023128"/>
    </source>
</evidence>
<dbReference type="Gene3D" id="1.10.150.250">
    <property type="entry name" value="Flavinator of succinate dehydrogenase"/>
    <property type="match status" value="1"/>
</dbReference>
<keyword evidence="3 4" id="KW-0143">Chaperone</keyword>
<dbReference type="PANTHER" id="PTHR12469">
    <property type="entry name" value="PROTEIN EMI5 HOMOLOG, MITOCHONDRIAL"/>
    <property type="match status" value="1"/>
</dbReference>
<dbReference type="HAMAP" id="MF_03057">
    <property type="entry name" value="SDHAF2"/>
    <property type="match status" value="1"/>
</dbReference>
<dbReference type="GO" id="GO:0005759">
    <property type="term" value="C:mitochondrial matrix"/>
    <property type="evidence" value="ECO:0007669"/>
    <property type="project" value="UniProtKB-SubCell"/>
</dbReference>
<comment type="subcellular location">
    <subcellularLocation>
        <location evidence="1 4">Mitochondrion matrix</location>
    </subcellularLocation>
</comment>
<keyword evidence="6" id="KW-1185">Reference proteome</keyword>
<dbReference type="GO" id="GO:0006121">
    <property type="term" value="P:mitochondrial electron transport, succinate to ubiquinone"/>
    <property type="evidence" value="ECO:0007669"/>
    <property type="project" value="UniProtKB-UniRule"/>
</dbReference>
<dbReference type="GO" id="GO:0006099">
    <property type="term" value="P:tricarboxylic acid cycle"/>
    <property type="evidence" value="ECO:0007669"/>
    <property type="project" value="TreeGrafter"/>
</dbReference>
<organism evidence="5 6">
    <name type="scientific">Dinothrombium tinctorium</name>
    <dbReference type="NCBI Taxonomy" id="1965070"/>
    <lineage>
        <taxon>Eukaryota</taxon>
        <taxon>Metazoa</taxon>
        <taxon>Ecdysozoa</taxon>
        <taxon>Arthropoda</taxon>
        <taxon>Chelicerata</taxon>
        <taxon>Arachnida</taxon>
        <taxon>Acari</taxon>
        <taxon>Acariformes</taxon>
        <taxon>Trombidiformes</taxon>
        <taxon>Prostigmata</taxon>
        <taxon>Anystina</taxon>
        <taxon>Parasitengona</taxon>
        <taxon>Trombidioidea</taxon>
        <taxon>Trombidiidae</taxon>
        <taxon>Dinothrombium</taxon>
    </lineage>
</organism>
<dbReference type="Proteomes" id="UP000285301">
    <property type="component" value="Unassembled WGS sequence"/>
</dbReference>
<proteinExistence type="inferred from homology"/>
<dbReference type="Pfam" id="PF03937">
    <property type="entry name" value="Sdh5"/>
    <property type="match status" value="1"/>
</dbReference>
<dbReference type="AlphaFoldDB" id="A0A3S3P7A0"/>
<evidence type="ECO:0000313" key="6">
    <source>
        <dbReference type="Proteomes" id="UP000285301"/>
    </source>
</evidence>
<dbReference type="FunFam" id="1.10.150.250:FF:000002">
    <property type="entry name" value="Succinate dehydrogenase assembly factor 2, mitochondrial"/>
    <property type="match status" value="1"/>
</dbReference>
<dbReference type="SUPFAM" id="SSF109910">
    <property type="entry name" value="YgfY-like"/>
    <property type="match status" value="1"/>
</dbReference>
<dbReference type="PANTHER" id="PTHR12469:SF2">
    <property type="entry name" value="SUCCINATE DEHYDROGENASE ASSEMBLY FACTOR 2, MITOCHONDRIAL"/>
    <property type="match status" value="1"/>
</dbReference>
<evidence type="ECO:0000256" key="1">
    <source>
        <dbReference type="ARBA" id="ARBA00004305"/>
    </source>
</evidence>
<dbReference type="GO" id="GO:0034553">
    <property type="term" value="P:mitochondrial respiratory chain complex II assembly"/>
    <property type="evidence" value="ECO:0007669"/>
    <property type="project" value="TreeGrafter"/>
</dbReference>
<evidence type="ECO:0000256" key="4">
    <source>
        <dbReference type="HAMAP-Rule" id="MF_03057"/>
    </source>
</evidence>
<dbReference type="InterPro" id="IPR028882">
    <property type="entry name" value="SDHAF2"/>
</dbReference>
<dbReference type="EMBL" id="NCKU01000233">
    <property type="protein sequence ID" value="RWS16423.1"/>
    <property type="molecule type" value="Genomic_DNA"/>
</dbReference>
<comment type="caution">
    <text evidence="5">The sequence shown here is derived from an EMBL/GenBank/DDBJ whole genome shotgun (WGS) entry which is preliminary data.</text>
</comment>
<comment type="subunit">
    <text evidence="4">Interacts with the flavoprotein subunit within the SDH catalytic dimer.</text>
</comment>
<dbReference type="OrthoDB" id="284292at2759"/>
<name>A0A3S3P7A0_9ACAR</name>